<feature type="compositionally biased region" description="Basic and acidic residues" evidence="12">
    <location>
        <begin position="785"/>
        <end position="795"/>
    </location>
</feature>
<protein>
    <submittedName>
        <fullName evidence="15">Transcriptional regulatory protein</fullName>
    </submittedName>
</protein>
<dbReference type="GO" id="GO:0003677">
    <property type="term" value="F:DNA binding"/>
    <property type="evidence" value="ECO:0007669"/>
    <property type="project" value="InterPro"/>
</dbReference>
<evidence type="ECO:0000256" key="10">
    <source>
        <dbReference type="PIRSR" id="PIRSR621190-1"/>
    </source>
</evidence>
<feature type="active site" evidence="10">
    <location>
        <position position="1775"/>
    </location>
</feature>
<dbReference type="InterPro" id="IPR006026">
    <property type="entry name" value="Peptidase_Metallo"/>
</dbReference>
<reference evidence="15" key="1">
    <citation type="submission" date="2023-01" db="EMBL/GenBank/DDBJ databases">
        <title>The growth and conidiation of Purpureocillium lavendulum are regulated by nitrogen source and histone H3K14 acetylation.</title>
        <authorList>
            <person name="Tang P."/>
            <person name="Han J."/>
            <person name="Zhang C."/>
            <person name="Tang P."/>
            <person name="Qi F."/>
            <person name="Zhang K."/>
            <person name="Liang L."/>
        </authorList>
    </citation>
    <scope>NUCLEOTIDE SEQUENCE</scope>
    <source>
        <strain evidence="15">YMF1.00683</strain>
    </source>
</reference>
<dbReference type="Pfam" id="PF00413">
    <property type="entry name" value="Peptidase_M10"/>
    <property type="match status" value="1"/>
</dbReference>
<feature type="binding site" evidence="11">
    <location>
        <position position="1778"/>
    </location>
    <ligand>
        <name>Zn(2+)</name>
        <dbReference type="ChEBI" id="CHEBI:29105"/>
        <label>2</label>
        <note>catalytic</note>
    </ligand>
</feature>
<feature type="binding site" evidence="11">
    <location>
        <position position="1749"/>
    </location>
    <ligand>
        <name>Zn(2+)</name>
        <dbReference type="ChEBI" id="CHEBI:29105"/>
        <label>1</label>
    </ligand>
</feature>
<comment type="subcellular location">
    <subcellularLocation>
        <location evidence="1">Nucleus</location>
    </subcellularLocation>
</comment>
<evidence type="ECO:0000313" key="15">
    <source>
        <dbReference type="EMBL" id="KAJ6443390.1"/>
    </source>
</evidence>
<dbReference type="InterPro" id="IPR001818">
    <property type="entry name" value="Pept_M10_metallopeptidase"/>
</dbReference>
<dbReference type="GO" id="GO:0003855">
    <property type="term" value="F:3-dehydroquinate dehydratase activity"/>
    <property type="evidence" value="ECO:0007669"/>
    <property type="project" value="InterPro"/>
</dbReference>
<feature type="region of interest" description="Disordered" evidence="12">
    <location>
        <begin position="1455"/>
        <end position="1501"/>
    </location>
</feature>
<feature type="binding site" evidence="11">
    <location>
        <position position="1754"/>
    </location>
    <ligand>
        <name>Ca(2+)</name>
        <dbReference type="ChEBI" id="CHEBI:29108"/>
        <label>1</label>
    </ligand>
</feature>
<keyword evidence="11" id="KW-0106">Calcium</keyword>
<dbReference type="InterPro" id="IPR001381">
    <property type="entry name" value="DHquinase_I"/>
</dbReference>
<feature type="compositionally biased region" description="Low complexity" evidence="12">
    <location>
        <begin position="1483"/>
        <end position="1496"/>
    </location>
</feature>
<dbReference type="GO" id="GO:0031012">
    <property type="term" value="C:extracellular matrix"/>
    <property type="evidence" value="ECO:0007669"/>
    <property type="project" value="InterPro"/>
</dbReference>
<sequence>MDLDTRTSQSPVMLHGRSLRGAPEEGDKRIVVIVYGHGQDRIVSVFAEVLGKPFRLKSSFRDIAAADRGYVIGILAGEAKADVDTRDRELVVAINAHCVHLGMPPDDQLSTQCDYEFLYTDSSAFRRYLARFISFVLGQVSHHEELMAKPRTYFMSTTFPDVRAALPNLDILTVGSDAVEIRVDLLREPLGGGNFASVPSLSYVGEQVMLLRQRTELPIIFTTRCTNENGRFPMDDPELYHRYLYKAIQWGVEYIDVELWLPESIRRDLYNRKGSSRIMSAFHDFSGTFRWPSQYALDVFQRSCPYADLVKMIAIINEHNENFELEYFRSKIRAEFPDAPPFSGINMAEVGQISRTLNKVFTPITHPLLPLIAAPGQMSTAEIHSALAMVGQLPRKNIFGISISTFRSAVPQAPFYEKCFNELGLPHHFAMVERQPNNFAGMELWCNQKEFGGAYLDPGVSMQTLTKHNKFFAGLNNGRGPTLTEAARAIGIVDTIVVKAGSSASSTPASLPSSPPHQQADGTVPQRHGGLGSNASLIFDNAGWRGIMHTLIRDLAPSAYFGRAAVVLASASDDAAPVFYALKALKIAKIYTVGFRTPPALARNAPPIEQFISMESLQRARSVADDTAPFVIVSALGPGKSNLVSMLVRVFGASGPRNGSNTKKVFLNLADVTAQSRSDPSDAAEKSGFLAYGAADVAAFSTVESLRLLVGQNVPYSFVRLANAVPKKRGPKTDVLEALLKRVDGLEAKLKEKNAEGSSSKDEDAGNDVSPDESDGNSADLTEPPLKRVATESDKSSMTTLPRINSETLEPRASTASPVQADTLLHTYFTRSHGKPYYIVDESSTRQRIQTGQAPRHLCCAMYAVAARLTPHPQGSQAAVQLSEDYAARARRLMDEDEPSVDALQTLLLLVLAFIASGKGKKAHMLMANAIGMATALELHRELEVQAPITLADRELRRRLFWTCYILDRFLTCGSKRPSLIRDKSIALRLPAWTPNPSALPVDGEFFQRGSNVQYFHGNGKKSQGSTGMLIDVTRILGITNRYLAAGGVKGDSHFPWHSLSTLSKIRQELDYWASGAGDMFSVLHTLFRQPEATILVLSKFIYHLIHCLVYRPFLPIDLAELAGNGQHQSWQIEATNMCFLHANAIAELIDFARQASTIEWPAIVGYCICTAATVHIHGTHYTNISALGESNVFSSSTESLSREMQTLSELQYAWANVQYQRDTLQSIYNAHSELVNAMLGSAMRYTPGFHLEDFFDRYSNIGGPGGKSFRFDPAHLSLSDTVVDFFVGAHTAPVAQAAQSASHAERPKLKRKATSSSHQRPEMRGQPGMGAAPPLPSPETSRAPSYQPGGVQPSPIGPSPPQAAYESQDYGQSSGAARNAMPPVPAASGPGQAYGMSPMTPRTSGQGMPSLSGTGFSPYGYGSGFTPGNTGQGSVNDGNASYDPMFGTLPTNAFGSPAGWTGDDGQQHKLSILNSGAPAPSPGTKSAKSGSTGTTQTDEKDPFLSLLEQLAEDEQRFNTENGSANGTEANGSSTVTDTGIVFPRPGEAAKVPVSQAKIQATPTFCAGDKVDVTEVNNYLRHYGYMPLSSGGDAAATEPETAGVGEDTTAALRAFQEFFKLKVDGVFGPETRSAMAEDRCGFPDLTQSVDFTVLGPWKDRNIRYAFGTQSSQLSADACKAAIRRALKTWADAGVALTFTEVAPTQSPEVFIEFRPANDPDHSMVGGVLAHADFPPGYSVIVKGLPLPVHYDDQEHKWVDGAVAGAFDVETVGLHEFGHILGLAHSSVAGAVMYPSVSPNFTKRVLTEDDRLAIRNLYPAWRFLGGLYYGIPAVVSWAPGRTDVFVRGTNNAVYHKWQAGGGGSGWGPSETGYENLGGTVYGDVTAVSWGPNRIDLFALGTDNACWHKWWDGGAWRGWESLGGGIIGDICAVSWGANRLDLFVRGMNNGVYHKAWNGSAWTPSVAGWTNLGGTIVGSPKAVCWGPNRIDVLVRGTNNGVYQKTWSGAAWLPSVLGWQSLGGTVMDDVTPVAKAANRLDLFVRGTNNAVYQKSWNGSAWVPSAAGWTSLGGVVMSRPSAAAWGGGRITLAAQGTNNSVYVKEFNGTAWADWQSIGGVVTDAPVVDPRGGDRAAVYARGTNASLYAYD</sequence>
<comment type="caution">
    <text evidence="15">The sequence shown here is derived from an EMBL/GenBank/DDBJ whole genome shotgun (WGS) entry which is preliminary data.</text>
</comment>
<dbReference type="Pfam" id="PF01487">
    <property type="entry name" value="DHquinase_I"/>
    <property type="match status" value="1"/>
</dbReference>
<dbReference type="CDD" id="cd00502">
    <property type="entry name" value="DHQase_I"/>
    <property type="match status" value="1"/>
</dbReference>
<dbReference type="CDD" id="cd12148">
    <property type="entry name" value="fungal_TF_MHR"/>
    <property type="match status" value="1"/>
</dbReference>
<dbReference type="GO" id="GO:0008270">
    <property type="term" value="F:zinc ion binding"/>
    <property type="evidence" value="ECO:0007669"/>
    <property type="project" value="InterPro"/>
</dbReference>
<dbReference type="SUPFAM" id="SSF55486">
    <property type="entry name" value="Metalloproteases ('zincins'), catalytic domain"/>
    <property type="match status" value="1"/>
</dbReference>
<dbReference type="PRINTS" id="PR00138">
    <property type="entry name" value="MATRIXIN"/>
</dbReference>
<keyword evidence="2" id="KW-0645">Protease</keyword>
<dbReference type="SMART" id="SM00906">
    <property type="entry name" value="Fungal_trans"/>
    <property type="match status" value="1"/>
</dbReference>
<dbReference type="SUPFAM" id="SSF89372">
    <property type="entry name" value="Fucose-specific lectin"/>
    <property type="match status" value="2"/>
</dbReference>
<organism evidence="15 16">
    <name type="scientific">Purpureocillium lavendulum</name>
    <dbReference type="NCBI Taxonomy" id="1247861"/>
    <lineage>
        <taxon>Eukaryota</taxon>
        <taxon>Fungi</taxon>
        <taxon>Dikarya</taxon>
        <taxon>Ascomycota</taxon>
        <taxon>Pezizomycotina</taxon>
        <taxon>Sordariomycetes</taxon>
        <taxon>Hypocreomycetidae</taxon>
        <taxon>Hypocreales</taxon>
        <taxon>Ophiocordycipitaceae</taxon>
        <taxon>Purpureocillium</taxon>
    </lineage>
</organism>
<dbReference type="GO" id="GO:0006351">
    <property type="term" value="P:DNA-templated transcription"/>
    <property type="evidence" value="ECO:0007669"/>
    <property type="project" value="InterPro"/>
</dbReference>
<dbReference type="InterPro" id="IPR024079">
    <property type="entry name" value="MetalloPept_cat_dom_sf"/>
</dbReference>
<feature type="binding site" description="in inhibited form" evidence="11">
    <location>
        <position position="1640"/>
    </location>
    <ligand>
        <name>Zn(2+)</name>
        <dbReference type="ChEBI" id="CHEBI:29105"/>
        <label>2</label>
        <note>catalytic</note>
    </ligand>
</feature>
<feature type="compositionally biased region" description="Polar residues" evidence="12">
    <location>
        <begin position="1427"/>
        <end position="1440"/>
    </location>
</feature>
<dbReference type="GO" id="GO:0000981">
    <property type="term" value="F:DNA-binding transcription factor activity, RNA polymerase II-specific"/>
    <property type="evidence" value="ECO:0007669"/>
    <property type="project" value="InterPro"/>
</dbReference>
<keyword evidence="16" id="KW-1185">Reference proteome</keyword>
<keyword evidence="7" id="KW-0482">Metalloprotease</keyword>
<evidence type="ECO:0000256" key="12">
    <source>
        <dbReference type="SAM" id="MobiDB-lite"/>
    </source>
</evidence>
<dbReference type="SUPFAM" id="SSF47090">
    <property type="entry name" value="PGBD-like"/>
    <property type="match status" value="1"/>
</dbReference>
<dbReference type="SMART" id="SM00235">
    <property type="entry name" value="ZnMc"/>
    <property type="match status" value="1"/>
</dbReference>
<dbReference type="Gene3D" id="3.40.390.10">
    <property type="entry name" value="Collagenase (Catalytic Domain)"/>
    <property type="match status" value="1"/>
</dbReference>
<dbReference type="InterPro" id="IPR002477">
    <property type="entry name" value="Peptidoglycan-bd-like"/>
</dbReference>
<dbReference type="InterPro" id="IPR007219">
    <property type="entry name" value="XnlR_reg_dom"/>
</dbReference>
<dbReference type="EMBL" id="JAQHRD010000003">
    <property type="protein sequence ID" value="KAJ6443390.1"/>
    <property type="molecule type" value="Genomic_DNA"/>
</dbReference>
<evidence type="ECO:0000313" key="16">
    <source>
        <dbReference type="Proteomes" id="UP001163105"/>
    </source>
</evidence>
<feature type="binding site" evidence="11">
    <location>
        <position position="1720"/>
    </location>
    <ligand>
        <name>Zn(2+)</name>
        <dbReference type="ChEBI" id="CHEBI:29105"/>
        <label>1</label>
    </ligand>
</feature>
<evidence type="ECO:0000256" key="9">
    <source>
        <dbReference type="ARBA" id="ARBA00023242"/>
    </source>
</evidence>
<dbReference type="GO" id="GO:0006508">
    <property type="term" value="P:proteolysis"/>
    <property type="evidence" value="ECO:0007669"/>
    <property type="project" value="UniProtKB-KW"/>
</dbReference>
<evidence type="ECO:0000256" key="7">
    <source>
        <dbReference type="ARBA" id="ARBA00023049"/>
    </source>
</evidence>
<evidence type="ECO:0000256" key="3">
    <source>
        <dbReference type="ARBA" id="ARBA00022723"/>
    </source>
</evidence>
<feature type="region of interest" description="Disordered" evidence="12">
    <location>
        <begin position="504"/>
        <end position="527"/>
    </location>
</feature>
<keyword evidence="6" id="KW-0805">Transcription regulation</keyword>
<keyword evidence="8" id="KW-0804">Transcription</keyword>
<evidence type="ECO:0000256" key="4">
    <source>
        <dbReference type="ARBA" id="ARBA00022801"/>
    </source>
</evidence>
<feature type="domain" description="Xylanolytic transcriptional activator regulatory" evidence="14">
    <location>
        <begin position="923"/>
        <end position="997"/>
    </location>
</feature>
<evidence type="ECO:0000256" key="11">
    <source>
        <dbReference type="PIRSR" id="PIRSR621190-2"/>
    </source>
</evidence>
<feature type="compositionally biased region" description="Polar residues" evidence="12">
    <location>
        <begin position="1"/>
        <end position="11"/>
    </location>
</feature>
<feature type="binding site" evidence="11">
    <location>
        <position position="1752"/>
    </location>
    <ligand>
        <name>Ca(2+)</name>
        <dbReference type="ChEBI" id="CHEBI:29108"/>
        <label>1</label>
    </ligand>
</feature>
<feature type="binding site" evidence="11">
    <location>
        <position position="1774"/>
    </location>
    <ligand>
        <name>Zn(2+)</name>
        <dbReference type="ChEBI" id="CHEBI:29105"/>
        <label>2</label>
        <note>catalytic</note>
    </ligand>
</feature>
<feature type="region of interest" description="Disordered" evidence="12">
    <location>
        <begin position="751"/>
        <end position="817"/>
    </location>
</feature>
<name>A0AB34FWM9_9HYPO</name>
<dbReference type="InterPro" id="IPR013785">
    <property type="entry name" value="Aldolase_TIM"/>
</dbReference>
<evidence type="ECO:0000256" key="2">
    <source>
        <dbReference type="ARBA" id="ARBA00022670"/>
    </source>
</evidence>
<feature type="compositionally biased region" description="Polar residues" evidence="12">
    <location>
        <begin position="796"/>
        <end position="817"/>
    </location>
</feature>
<evidence type="ECO:0000256" key="1">
    <source>
        <dbReference type="ARBA" id="ARBA00004123"/>
    </source>
</evidence>
<feature type="compositionally biased region" description="Basic and acidic residues" evidence="12">
    <location>
        <begin position="751"/>
        <end position="764"/>
    </location>
</feature>
<feature type="domain" description="Peptidase metallopeptidase" evidence="13">
    <location>
        <begin position="1653"/>
        <end position="1819"/>
    </location>
</feature>
<proteinExistence type="predicted"/>
<keyword evidence="9" id="KW-0539">Nucleus</keyword>
<feature type="region of interest" description="Disordered" evidence="12">
    <location>
        <begin position="1297"/>
        <end position="1416"/>
    </location>
</feature>
<gene>
    <name evidence="15" type="primary">aroD</name>
    <name evidence="15" type="ORF">O9K51_04569</name>
</gene>
<evidence type="ECO:0000256" key="6">
    <source>
        <dbReference type="ARBA" id="ARBA00023015"/>
    </source>
</evidence>
<dbReference type="PANTHER" id="PTHR47338:SF4">
    <property type="entry name" value="ZN(II)2CYS6 TRANSCRIPTION FACTOR (EUROFUNG)"/>
    <property type="match status" value="1"/>
</dbReference>
<dbReference type="Pfam" id="PF01471">
    <property type="entry name" value="PG_binding_1"/>
    <property type="match status" value="1"/>
</dbReference>
<dbReference type="InterPro" id="IPR058502">
    <property type="entry name" value="PLL-like_beta-prop"/>
</dbReference>
<feature type="region of interest" description="Disordered" evidence="12">
    <location>
        <begin position="1"/>
        <end position="20"/>
    </location>
</feature>
<feature type="binding site" evidence="11">
    <location>
        <position position="1754"/>
    </location>
    <ligand>
        <name>Ca(2+)</name>
        <dbReference type="ChEBI" id="CHEBI:29108"/>
        <label>3</label>
    </ligand>
</feature>
<evidence type="ECO:0000256" key="5">
    <source>
        <dbReference type="ARBA" id="ARBA00022833"/>
    </source>
</evidence>
<dbReference type="CDD" id="cd22954">
    <property type="entry name" value="PLL_lectin"/>
    <property type="match status" value="1"/>
</dbReference>
<dbReference type="SUPFAM" id="SSF51569">
    <property type="entry name" value="Aldolase"/>
    <property type="match status" value="1"/>
</dbReference>
<dbReference type="Gene3D" id="3.20.20.70">
    <property type="entry name" value="Aldolase class I"/>
    <property type="match status" value="1"/>
</dbReference>
<accession>A0AB34FWM9</accession>
<dbReference type="GO" id="GO:0004222">
    <property type="term" value="F:metalloendopeptidase activity"/>
    <property type="evidence" value="ECO:0007669"/>
    <property type="project" value="InterPro"/>
</dbReference>
<evidence type="ECO:0000259" key="14">
    <source>
        <dbReference type="SMART" id="SM00906"/>
    </source>
</evidence>
<feature type="binding site" evidence="11">
    <location>
        <position position="1730"/>
    </location>
    <ligand>
        <name>Zn(2+)</name>
        <dbReference type="ChEBI" id="CHEBI:29105"/>
        <label>1</label>
    </ligand>
</feature>
<evidence type="ECO:0000256" key="8">
    <source>
        <dbReference type="ARBA" id="ARBA00023163"/>
    </source>
</evidence>
<evidence type="ECO:0000259" key="13">
    <source>
        <dbReference type="SMART" id="SM00235"/>
    </source>
</evidence>
<dbReference type="InterPro" id="IPR050815">
    <property type="entry name" value="TF_fung"/>
</dbReference>
<feature type="compositionally biased region" description="Polar residues" evidence="12">
    <location>
        <begin position="1401"/>
        <end position="1416"/>
    </location>
</feature>
<keyword evidence="5 11" id="KW-0862">Zinc</keyword>
<feature type="binding site" evidence="11">
    <location>
        <position position="1792"/>
    </location>
    <ligand>
        <name>Zn(2+)</name>
        <dbReference type="ChEBI" id="CHEBI:29105"/>
        <label>2</label>
        <note>catalytic</note>
    </ligand>
</feature>
<dbReference type="PANTHER" id="PTHR47338">
    <property type="entry name" value="ZN(II)2CYS6 TRANSCRIPTION FACTOR (EUROFUNG)-RELATED"/>
    <property type="match status" value="1"/>
</dbReference>
<feature type="binding site" evidence="11">
    <location>
        <position position="1784"/>
    </location>
    <ligand>
        <name>Zn(2+)</name>
        <dbReference type="ChEBI" id="CHEBI:29105"/>
        <label>2</label>
        <note>catalytic</note>
    </ligand>
</feature>
<keyword evidence="3 11" id="KW-0479">Metal-binding</keyword>
<feature type="binding site" evidence="11">
    <location>
        <position position="1751"/>
    </location>
    <ligand>
        <name>Ca(2+)</name>
        <dbReference type="ChEBI" id="CHEBI:29108"/>
        <label>3</label>
    </ligand>
</feature>
<dbReference type="Pfam" id="PF04082">
    <property type="entry name" value="Fungal_trans"/>
    <property type="match status" value="1"/>
</dbReference>
<comment type="cofactor">
    <cofactor evidence="11">
        <name>Ca(2+)</name>
        <dbReference type="ChEBI" id="CHEBI:29108"/>
    </cofactor>
    <text evidence="11">Can bind about 5 Ca(2+) ions per subunit.</text>
</comment>
<keyword evidence="4" id="KW-0378">Hydrolase</keyword>
<dbReference type="Gene3D" id="2.120.10.70">
    <property type="entry name" value="Fucose-specific lectin"/>
    <property type="match status" value="2"/>
</dbReference>
<feature type="region of interest" description="Disordered" evidence="12">
    <location>
        <begin position="1424"/>
        <end position="1443"/>
    </location>
</feature>
<dbReference type="Proteomes" id="UP001163105">
    <property type="component" value="Unassembled WGS sequence"/>
</dbReference>
<dbReference type="InterPro" id="IPR036365">
    <property type="entry name" value="PGBD-like_sf"/>
</dbReference>
<dbReference type="GO" id="GO:0005634">
    <property type="term" value="C:nucleus"/>
    <property type="evidence" value="ECO:0007669"/>
    <property type="project" value="UniProtKB-SubCell"/>
</dbReference>
<dbReference type="InterPro" id="IPR021190">
    <property type="entry name" value="Pept_M10A"/>
</dbReference>
<dbReference type="Pfam" id="PF26607">
    <property type="entry name" value="DUF8189"/>
    <property type="match status" value="1"/>
</dbReference>
<comment type="cofactor">
    <cofactor evidence="11">
        <name>Zn(2+)</name>
        <dbReference type="ChEBI" id="CHEBI:29105"/>
    </cofactor>
    <text evidence="11">Binds 2 Zn(2+) ions per subunit.</text>
</comment>